<evidence type="ECO:0000313" key="3">
    <source>
        <dbReference type="Proteomes" id="UP000248134"/>
    </source>
</evidence>
<name>A0A323UDH2_RHOPL</name>
<dbReference type="AlphaFoldDB" id="A0A323UDH2"/>
<dbReference type="InterPro" id="IPR022061">
    <property type="entry name" value="DUF3617"/>
</dbReference>
<feature type="signal peptide" evidence="1">
    <location>
        <begin position="1"/>
        <end position="22"/>
    </location>
</feature>
<protein>
    <recommendedName>
        <fullName evidence="4">DUF3617 family protein</fullName>
    </recommendedName>
</protein>
<dbReference type="RefSeq" id="WP_110788392.1">
    <property type="nucleotide sequence ID" value="NZ_QKQS01000033.1"/>
</dbReference>
<reference evidence="2 3" key="1">
    <citation type="submission" date="2018-06" db="EMBL/GenBank/DDBJ databases">
        <title>Draft Whole-Genome Sequence of the purple photosynthetic bacterium Rhodospeudomonas palustris XCP.</title>
        <authorList>
            <person name="Rayyan A."/>
            <person name="Meyer T.E."/>
            <person name="Kyndt J.A."/>
        </authorList>
    </citation>
    <scope>NUCLEOTIDE SEQUENCE [LARGE SCALE GENOMIC DNA]</scope>
    <source>
        <strain evidence="2 3">XCP</strain>
    </source>
</reference>
<sequence>MSRGRLHCIWLLPLLLAAPATAAQAIDLPTRKPGLWELKMQGSGSGQNVAIQHCTDETIDKKMNAAVQPLANDSCSTPAIQKTATGYTNDSVCKVAGMTTTSHAEITGDFNSAYTVKVTSHNENPLPGVPKDSTTTLEAKWLGPCKDGQKPGDIVMPGGIKMNIADMDKLKALLPKAK</sequence>
<evidence type="ECO:0000256" key="1">
    <source>
        <dbReference type="SAM" id="SignalP"/>
    </source>
</evidence>
<comment type="caution">
    <text evidence="2">The sequence shown here is derived from an EMBL/GenBank/DDBJ whole genome shotgun (WGS) entry which is preliminary data.</text>
</comment>
<dbReference type="EMBL" id="QKQS01000033">
    <property type="protein sequence ID" value="PZA09480.1"/>
    <property type="molecule type" value="Genomic_DNA"/>
</dbReference>
<proteinExistence type="predicted"/>
<dbReference type="Proteomes" id="UP000248134">
    <property type="component" value="Unassembled WGS sequence"/>
</dbReference>
<dbReference type="OrthoDB" id="8113882at2"/>
<dbReference type="Pfam" id="PF12276">
    <property type="entry name" value="DUF3617"/>
    <property type="match status" value="1"/>
</dbReference>
<evidence type="ECO:0000313" key="2">
    <source>
        <dbReference type="EMBL" id="PZA09480.1"/>
    </source>
</evidence>
<gene>
    <name evidence="2" type="ORF">DNX69_23325</name>
</gene>
<feature type="chain" id="PRO_5016392570" description="DUF3617 family protein" evidence="1">
    <location>
        <begin position="23"/>
        <end position="178"/>
    </location>
</feature>
<keyword evidence="1" id="KW-0732">Signal</keyword>
<accession>A0A323UDH2</accession>
<evidence type="ECO:0008006" key="4">
    <source>
        <dbReference type="Google" id="ProtNLM"/>
    </source>
</evidence>
<organism evidence="2 3">
    <name type="scientific">Rhodopseudomonas palustris</name>
    <dbReference type="NCBI Taxonomy" id="1076"/>
    <lineage>
        <taxon>Bacteria</taxon>
        <taxon>Pseudomonadati</taxon>
        <taxon>Pseudomonadota</taxon>
        <taxon>Alphaproteobacteria</taxon>
        <taxon>Hyphomicrobiales</taxon>
        <taxon>Nitrobacteraceae</taxon>
        <taxon>Rhodopseudomonas</taxon>
    </lineage>
</organism>